<sequence>MFWNELDGTPWTRYVPRRYYVVARAKLELFLVNDEHPDLWGPLIPVMEDTIDTNPSKRQHQRKTCTMLALKERLTADEMMIIEVPRNDKVRSWVHFVVRMKWCDKSLNLPFGQTPGFPAYTPNHHDLEILQRRFAASRNTKKSFAKRRGKICGGILLYFHKRSAMTPTAQGALDAWVEYMCESMRHQWEMCTGSSSFWSSFQSPRCWLNLVAANVMSLLLRRVSLSRNAASKRAFRKPSLNERLAFGIFPTTSVIGSLWTRVKSILSPKDVSTTRAIAAFGQGRTGSPSMD</sequence>
<comment type="caution">
    <text evidence="1">The sequence shown here is derived from an EMBL/GenBank/DDBJ whole genome shotgun (WGS) entry which is preliminary data.</text>
</comment>
<organism evidence="1 2">
    <name type="scientific">Phytophthora megakarya</name>
    <dbReference type="NCBI Taxonomy" id="4795"/>
    <lineage>
        <taxon>Eukaryota</taxon>
        <taxon>Sar</taxon>
        <taxon>Stramenopiles</taxon>
        <taxon>Oomycota</taxon>
        <taxon>Peronosporomycetes</taxon>
        <taxon>Peronosporales</taxon>
        <taxon>Peronosporaceae</taxon>
        <taxon>Phytophthora</taxon>
    </lineage>
</organism>
<reference evidence="2" key="1">
    <citation type="submission" date="2017-03" db="EMBL/GenBank/DDBJ databases">
        <title>Phytopthora megakarya and P. palmivora, two closely related causual agents of cacao black pod achieved similar genome size and gene model numbers by different mechanisms.</title>
        <authorList>
            <person name="Ali S."/>
            <person name="Shao J."/>
            <person name="Larry D.J."/>
            <person name="Kronmiller B."/>
            <person name="Shen D."/>
            <person name="Strem M.D."/>
            <person name="Melnick R.L."/>
            <person name="Guiltinan M.J."/>
            <person name="Tyler B.M."/>
            <person name="Meinhardt L.W."/>
            <person name="Bailey B.A."/>
        </authorList>
    </citation>
    <scope>NUCLEOTIDE SEQUENCE [LARGE SCALE GENOMIC DNA]</scope>
    <source>
        <strain evidence="2">zdho120</strain>
    </source>
</reference>
<dbReference type="Proteomes" id="UP000198211">
    <property type="component" value="Unassembled WGS sequence"/>
</dbReference>
<proteinExistence type="predicted"/>
<keyword evidence="2" id="KW-1185">Reference proteome</keyword>
<protein>
    <submittedName>
        <fullName evidence="1">Uncharacterized protein</fullName>
    </submittedName>
</protein>
<evidence type="ECO:0000313" key="1">
    <source>
        <dbReference type="EMBL" id="OWY98243.1"/>
    </source>
</evidence>
<dbReference type="AlphaFoldDB" id="A0A225UZ81"/>
<name>A0A225UZ81_9STRA</name>
<dbReference type="EMBL" id="NBNE01009593">
    <property type="protein sequence ID" value="OWY98243.1"/>
    <property type="molecule type" value="Genomic_DNA"/>
</dbReference>
<evidence type="ECO:0000313" key="2">
    <source>
        <dbReference type="Proteomes" id="UP000198211"/>
    </source>
</evidence>
<gene>
    <name evidence="1" type="ORF">PHMEG_00031032</name>
</gene>
<accession>A0A225UZ81</accession>